<name>A0A081CG91_PSEA2</name>
<gene>
    <name evidence="4" type="ORF">PAN0_009d3905</name>
</gene>
<reference evidence="5" key="1">
    <citation type="journal article" date="2014" name="Genome Announc.">
        <title>Draft Genome Sequence of the Yeast Pseudozyma antarctica Type Strain JCM10317, a Producer of the Glycolipid Biosurfactants, Mannosylerythritol Lipids.</title>
        <authorList>
            <person name="Saika A."/>
            <person name="Koike H."/>
            <person name="Hori T."/>
            <person name="Fukuoka T."/>
            <person name="Sato S."/>
            <person name="Habe H."/>
            <person name="Kitamoto D."/>
            <person name="Morita T."/>
        </authorList>
    </citation>
    <scope>NUCLEOTIDE SEQUENCE [LARGE SCALE GENOMIC DNA]</scope>
    <source>
        <strain evidence="5">JCM 10317</strain>
    </source>
</reference>
<evidence type="ECO:0000256" key="2">
    <source>
        <dbReference type="ARBA" id="ARBA00023002"/>
    </source>
</evidence>
<dbReference type="Gene3D" id="3.40.309.10">
    <property type="entry name" value="Aldehyde Dehydrogenase, Chain A, domain 2"/>
    <property type="match status" value="1"/>
</dbReference>
<proteinExistence type="inferred from homology"/>
<dbReference type="InterPro" id="IPR016160">
    <property type="entry name" value="Ald_DH_CS_CYS"/>
</dbReference>
<dbReference type="FunFam" id="3.40.309.10:FF:000009">
    <property type="entry name" value="Aldehyde dehydrogenase A"/>
    <property type="match status" value="1"/>
</dbReference>
<dbReference type="InterPro" id="IPR044086">
    <property type="entry name" value="LUC3-like"/>
</dbReference>
<dbReference type="CDD" id="cd07106">
    <property type="entry name" value="ALDH_AldA-AAD23400"/>
    <property type="match status" value="1"/>
</dbReference>
<dbReference type="InterPro" id="IPR015590">
    <property type="entry name" value="Aldehyde_DH_dom"/>
</dbReference>
<keyword evidence="5" id="KW-1185">Reference proteome</keyword>
<evidence type="ECO:0000256" key="1">
    <source>
        <dbReference type="ARBA" id="ARBA00009986"/>
    </source>
</evidence>
<dbReference type="InterPro" id="IPR016161">
    <property type="entry name" value="Ald_DH/histidinol_DH"/>
</dbReference>
<dbReference type="EMBL" id="DF830076">
    <property type="protein sequence ID" value="GAK65687.1"/>
    <property type="molecule type" value="Genomic_DNA"/>
</dbReference>
<keyword evidence="2 3" id="KW-0560">Oxidoreductase</keyword>
<dbReference type="SUPFAM" id="SSF53720">
    <property type="entry name" value="ALDH-like"/>
    <property type="match status" value="1"/>
</dbReference>
<dbReference type="InterPro" id="IPR016163">
    <property type="entry name" value="Ald_DH_C"/>
</dbReference>
<dbReference type="AlphaFoldDB" id="A0A081CG91"/>
<comment type="similarity">
    <text evidence="1 3">Belongs to the aldehyde dehydrogenase family.</text>
</comment>
<dbReference type="HOGENOM" id="CLU_005391_0_0_1"/>
<dbReference type="Pfam" id="PF00171">
    <property type="entry name" value="Aldedh"/>
    <property type="match status" value="1"/>
</dbReference>
<dbReference type="PANTHER" id="PTHR11699">
    <property type="entry name" value="ALDEHYDE DEHYDROGENASE-RELATED"/>
    <property type="match status" value="1"/>
</dbReference>
<dbReference type="Gene3D" id="3.40.605.10">
    <property type="entry name" value="Aldehyde Dehydrogenase, Chain A, domain 1"/>
    <property type="match status" value="1"/>
</dbReference>
<evidence type="ECO:0000256" key="3">
    <source>
        <dbReference type="RuleBase" id="RU003345"/>
    </source>
</evidence>
<dbReference type="FunFam" id="3.40.605.10:FF:000007">
    <property type="entry name" value="NAD/NADP-dependent betaine aldehyde dehydrogenase"/>
    <property type="match status" value="1"/>
</dbReference>
<dbReference type="InterPro" id="IPR029510">
    <property type="entry name" value="Ald_DH_CS_GLU"/>
</dbReference>
<dbReference type="InterPro" id="IPR016162">
    <property type="entry name" value="Ald_DH_N"/>
</dbReference>
<dbReference type="RefSeq" id="XP_014656350.1">
    <property type="nucleotide sequence ID" value="XM_014800864.1"/>
</dbReference>
<sequence length="481" mass="52949">MTVGVASKLLDAPFSHVINGKSVDAKGAKMLDVIDPATEKVIAQVPIATKDTVDQAVDAAHAAFPSWSKTSWDERAKLLEQYGEEFKAMTPELVKLLTAEQGKALMFSQHECESILPWFTELAKVRLEEKVKHEDETHRAVERYLPLGVCAGIVPWNFPILLMLWKVTQAIITGNCIIIKPSPFTPLCDIRIIEAAQKIFPPGVVQIVVGDDNLGPWITEHPRIQKISFTGSTVTGRLVAKSCSATLKRFTLELGGNDPCIVLPQQSDMATAAQNVLLSAFFNSGQVCIAAKRIYVHEDIYDEFKATLAQVVQNFKVGPGNEEGVMFGPINNKMQYNKVAEFFEESKNKKFNFISGGEVEKKDGYFYPLSIVDNPPEDSKLVQEEPFGPIVPLLKWKDEADLLKRVNDSQWGLGATVWGSDNAAAERIARQVESGTVWINRMVSHHPAVPFGGMKSSGIGAEHGSSGLAAYCQVQAIWLPK</sequence>
<evidence type="ECO:0000313" key="4">
    <source>
        <dbReference type="EMBL" id="GAK65687.1"/>
    </source>
</evidence>
<accession>A0A081CG91</accession>
<evidence type="ECO:0000313" key="5">
    <source>
        <dbReference type="Proteomes" id="UP000053758"/>
    </source>
</evidence>
<dbReference type="Proteomes" id="UP000053758">
    <property type="component" value="Unassembled WGS sequence"/>
</dbReference>
<dbReference type="GO" id="GO:0016620">
    <property type="term" value="F:oxidoreductase activity, acting on the aldehyde or oxo group of donors, NAD or NADP as acceptor"/>
    <property type="evidence" value="ECO:0007669"/>
    <property type="project" value="InterPro"/>
</dbReference>
<dbReference type="PROSITE" id="PS00687">
    <property type="entry name" value="ALDEHYDE_DEHYDR_GLU"/>
    <property type="match status" value="1"/>
</dbReference>
<dbReference type="PROSITE" id="PS00070">
    <property type="entry name" value="ALDEHYDE_DEHYDR_CYS"/>
    <property type="match status" value="1"/>
</dbReference>
<organism evidence="4 5">
    <name type="scientific">Pseudozyma antarctica</name>
    <name type="common">Yeast</name>
    <name type="synonym">Candida antarctica</name>
    <dbReference type="NCBI Taxonomy" id="84753"/>
    <lineage>
        <taxon>Eukaryota</taxon>
        <taxon>Fungi</taxon>
        <taxon>Dikarya</taxon>
        <taxon>Basidiomycota</taxon>
        <taxon>Ustilaginomycotina</taxon>
        <taxon>Ustilaginomycetes</taxon>
        <taxon>Ustilaginales</taxon>
        <taxon>Ustilaginaceae</taxon>
        <taxon>Moesziomyces</taxon>
    </lineage>
</organism>
<dbReference type="OrthoDB" id="310895at2759"/>
<protein>
    <submittedName>
        <fullName evidence="4">Aldehyde dehydrogenase (NAD+)</fullName>
    </submittedName>
</protein>
<dbReference type="GeneID" id="26304736"/>